<feature type="region of interest" description="Disordered" evidence="1">
    <location>
        <begin position="64"/>
        <end position="104"/>
    </location>
</feature>
<keyword evidence="3" id="KW-1185">Reference proteome</keyword>
<organism evidence="2 3">
    <name type="scientific">Calocera cornea HHB12733</name>
    <dbReference type="NCBI Taxonomy" id="1353952"/>
    <lineage>
        <taxon>Eukaryota</taxon>
        <taxon>Fungi</taxon>
        <taxon>Dikarya</taxon>
        <taxon>Basidiomycota</taxon>
        <taxon>Agaricomycotina</taxon>
        <taxon>Dacrymycetes</taxon>
        <taxon>Dacrymycetales</taxon>
        <taxon>Dacrymycetaceae</taxon>
        <taxon>Calocera</taxon>
    </lineage>
</organism>
<name>A0A165DCR3_9BASI</name>
<gene>
    <name evidence="2" type="ORF">CALCODRAFT_531123</name>
</gene>
<evidence type="ECO:0000256" key="1">
    <source>
        <dbReference type="SAM" id="MobiDB-lite"/>
    </source>
</evidence>
<feature type="compositionally biased region" description="Low complexity" evidence="1">
    <location>
        <begin position="67"/>
        <end position="78"/>
    </location>
</feature>
<accession>A0A165DCR3</accession>
<feature type="region of interest" description="Disordered" evidence="1">
    <location>
        <begin position="17"/>
        <end position="42"/>
    </location>
</feature>
<feature type="non-terminal residue" evidence="2">
    <location>
        <position position="104"/>
    </location>
</feature>
<sequence length="104" mass="11873">MPYASWLNGYRHGLRFENPAPMDLQRVDEEQEKEKKEREKVEAEDLKKLHAFMAKWNVERAAQAQSAKGAMKHAQAAAEGEEEEEEEGQGQGQEMQVDAVTEEV</sequence>
<feature type="compositionally biased region" description="Acidic residues" evidence="1">
    <location>
        <begin position="79"/>
        <end position="88"/>
    </location>
</feature>
<evidence type="ECO:0000313" key="2">
    <source>
        <dbReference type="EMBL" id="KZT52524.1"/>
    </source>
</evidence>
<evidence type="ECO:0000313" key="3">
    <source>
        <dbReference type="Proteomes" id="UP000076842"/>
    </source>
</evidence>
<dbReference type="AlphaFoldDB" id="A0A165DCR3"/>
<dbReference type="STRING" id="1353952.A0A165DCR3"/>
<dbReference type="EMBL" id="KV424064">
    <property type="protein sequence ID" value="KZT52524.1"/>
    <property type="molecule type" value="Genomic_DNA"/>
</dbReference>
<reference evidence="2 3" key="1">
    <citation type="journal article" date="2016" name="Mol. Biol. Evol.">
        <title>Comparative Genomics of Early-Diverging Mushroom-Forming Fungi Provides Insights into the Origins of Lignocellulose Decay Capabilities.</title>
        <authorList>
            <person name="Nagy L.G."/>
            <person name="Riley R."/>
            <person name="Tritt A."/>
            <person name="Adam C."/>
            <person name="Daum C."/>
            <person name="Floudas D."/>
            <person name="Sun H."/>
            <person name="Yadav J.S."/>
            <person name="Pangilinan J."/>
            <person name="Larsson K.H."/>
            <person name="Matsuura K."/>
            <person name="Barry K."/>
            <person name="Labutti K."/>
            <person name="Kuo R."/>
            <person name="Ohm R.A."/>
            <person name="Bhattacharya S.S."/>
            <person name="Shirouzu T."/>
            <person name="Yoshinaga Y."/>
            <person name="Martin F.M."/>
            <person name="Grigoriev I.V."/>
            <person name="Hibbett D.S."/>
        </authorList>
    </citation>
    <scope>NUCLEOTIDE SEQUENCE [LARGE SCALE GENOMIC DNA]</scope>
    <source>
        <strain evidence="2 3">HHB12733</strain>
    </source>
</reference>
<proteinExistence type="predicted"/>
<protein>
    <submittedName>
        <fullName evidence="2">Uncharacterized protein</fullName>
    </submittedName>
</protein>
<dbReference type="InParanoid" id="A0A165DCR3"/>
<dbReference type="Proteomes" id="UP000076842">
    <property type="component" value="Unassembled WGS sequence"/>
</dbReference>
<feature type="compositionally biased region" description="Basic and acidic residues" evidence="1">
    <location>
        <begin position="25"/>
        <end position="42"/>
    </location>
</feature>